<evidence type="ECO:0000256" key="1">
    <source>
        <dbReference type="ARBA" id="ARBA00004141"/>
    </source>
</evidence>
<feature type="transmembrane region" description="Helical" evidence="10">
    <location>
        <begin position="41"/>
        <end position="58"/>
    </location>
</feature>
<dbReference type="GO" id="GO:0051453">
    <property type="term" value="P:regulation of intracellular pH"/>
    <property type="evidence" value="ECO:0007669"/>
    <property type="project" value="TreeGrafter"/>
</dbReference>
<dbReference type="InterPro" id="IPR006153">
    <property type="entry name" value="Cation/H_exchanger_TM"/>
</dbReference>
<comment type="caution">
    <text evidence="12">The sequence shown here is derived from an EMBL/GenBank/DDBJ whole genome shotgun (WGS) entry which is preliminary data.</text>
</comment>
<evidence type="ECO:0000256" key="2">
    <source>
        <dbReference type="ARBA" id="ARBA00022448"/>
    </source>
</evidence>
<evidence type="ECO:0000256" key="8">
    <source>
        <dbReference type="ARBA" id="ARBA00023201"/>
    </source>
</evidence>
<dbReference type="GO" id="GO:0005886">
    <property type="term" value="C:plasma membrane"/>
    <property type="evidence" value="ECO:0007669"/>
    <property type="project" value="TreeGrafter"/>
</dbReference>
<dbReference type="Proteomes" id="UP000664859">
    <property type="component" value="Unassembled WGS sequence"/>
</dbReference>
<evidence type="ECO:0000259" key="11">
    <source>
        <dbReference type="Pfam" id="PF00999"/>
    </source>
</evidence>
<feature type="transmembrane region" description="Helical" evidence="10">
    <location>
        <begin position="155"/>
        <end position="177"/>
    </location>
</feature>
<sequence>MGILLVRHLAKEAAKMTAISSTSGSSSSDVPQEPTEPDSRVLYEVPLAVLILILYVVLGHSLELWKDHQAADAAARSYLQPITRHRPPKPLLCTFHESGPAILLGLAVGLMMNYGAGEQFDFDADIFFYVVLPPIIFHQGYAFKKRNFFKYFHHIFSFGIIGTLIQFAVITLLAYYLSSLKSLAIIRDDGVPIGFSLHECMLMAAVLSAADEVATLSLIKQSEYPKLSAVLFGEGVMNDAMSILLFHAVTTVTPAGAPETSAGMSVAHLMLQAMYLLITAGGVGVGSGLLVSVLLKSLPSLKTNSVRQTAILMLGGYFSFSVSEALELSGVLTVFFCGLTLSHYAWHSLGTEAQVASKITSDTISMIAEAYCFAAIGLSVHEFDANQWCVGFILGMVAVLMVARAVAIYGISLIGSILVPRSFNLPLAEQNVLFFGGLVRGAISWAQVVQVRDVHRGVMVTTTLGVILFTVVIFGAVMP</sequence>
<feature type="transmembrane region" description="Helical" evidence="10">
    <location>
        <begin position="431"/>
        <end position="451"/>
    </location>
</feature>
<evidence type="ECO:0000256" key="6">
    <source>
        <dbReference type="ARBA" id="ARBA00023065"/>
    </source>
</evidence>
<dbReference type="GO" id="GO:0015385">
    <property type="term" value="F:sodium:proton antiporter activity"/>
    <property type="evidence" value="ECO:0007669"/>
    <property type="project" value="InterPro"/>
</dbReference>
<evidence type="ECO:0000256" key="5">
    <source>
        <dbReference type="ARBA" id="ARBA00023053"/>
    </source>
</evidence>
<dbReference type="Pfam" id="PF00999">
    <property type="entry name" value="Na_H_Exchanger"/>
    <property type="match status" value="1"/>
</dbReference>
<keyword evidence="7 10" id="KW-0472">Membrane</keyword>
<dbReference type="Gene3D" id="6.10.140.1330">
    <property type="match status" value="1"/>
</dbReference>
<evidence type="ECO:0000313" key="12">
    <source>
        <dbReference type="EMBL" id="KAG5176910.1"/>
    </source>
</evidence>
<accession>A0A835YKQ9</accession>
<dbReference type="InterPro" id="IPR018422">
    <property type="entry name" value="Cation/H_exchanger_CPA1"/>
</dbReference>
<dbReference type="GO" id="GO:0098719">
    <property type="term" value="P:sodium ion import across plasma membrane"/>
    <property type="evidence" value="ECO:0007669"/>
    <property type="project" value="TreeGrafter"/>
</dbReference>
<proteinExistence type="predicted"/>
<feature type="transmembrane region" description="Helical" evidence="10">
    <location>
        <begin position="91"/>
        <end position="114"/>
    </location>
</feature>
<feature type="transmembrane region" description="Helical" evidence="10">
    <location>
        <begin position="392"/>
        <end position="419"/>
    </location>
</feature>
<dbReference type="GO" id="GO:0015386">
    <property type="term" value="F:potassium:proton antiporter activity"/>
    <property type="evidence" value="ECO:0007669"/>
    <property type="project" value="TreeGrafter"/>
</dbReference>
<keyword evidence="13" id="KW-1185">Reference proteome</keyword>
<keyword evidence="2" id="KW-0813">Transport</keyword>
<comment type="subcellular location">
    <subcellularLocation>
        <location evidence="1">Membrane</location>
        <topology evidence="1">Multi-pass membrane protein</topology>
    </subcellularLocation>
</comment>
<dbReference type="PANTHER" id="PTHR10110">
    <property type="entry name" value="SODIUM/HYDROGEN EXCHANGER"/>
    <property type="match status" value="1"/>
</dbReference>
<evidence type="ECO:0000256" key="9">
    <source>
        <dbReference type="SAM" id="MobiDB-lite"/>
    </source>
</evidence>
<feature type="non-terminal residue" evidence="12">
    <location>
        <position position="479"/>
    </location>
</feature>
<keyword evidence="4 10" id="KW-1133">Transmembrane helix</keyword>
<evidence type="ECO:0000256" key="4">
    <source>
        <dbReference type="ARBA" id="ARBA00022989"/>
    </source>
</evidence>
<keyword evidence="3 10" id="KW-0812">Transmembrane</keyword>
<evidence type="ECO:0000313" key="13">
    <source>
        <dbReference type="Proteomes" id="UP000664859"/>
    </source>
</evidence>
<dbReference type="AlphaFoldDB" id="A0A835YKQ9"/>
<evidence type="ECO:0000256" key="7">
    <source>
        <dbReference type="ARBA" id="ARBA00023136"/>
    </source>
</evidence>
<protein>
    <submittedName>
        <fullName evidence="12">Sodium/hydrogen exchanger family-domain-containing protein</fullName>
    </submittedName>
</protein>
<keyword evidence="5" id="KW-0915">Sodium</keyword>
<feature type="transmembrane region" description="Helical" evidence="10">
    <location>
        <begin position="457"/>
        <end position="477"/>
    </location>
</feature>
<reference evidence="12" key="1">
    <citation type="submission" date="2021-02" db="EMBL/GenBank/DDBJ databases">
        <title>First Annotated Genome of the Yellow-green Alga Tribonema minus.</title>
        <authorList>
            <person name="Mahan K.M."/>
        </authorList>
    </citation>
    <scope>NUCLEOTIDE SEQUENCE</scope>
    <source>
        <strain evidence="12">UTEX B ZZ1240</strain>
    </source>
</reference>
<feature type="transmembrane region" description="Helical" evidence="10">
    <location>
        <begin position="273"/>
        <end position="294"/>
    </location>
</feature>
<feature type="region of interest" description="Disordered" evidence="9">
    <location>
        <begin position="18"/>
        <end position="37"/>
    </location>
</feature>
<name>A0A835YKQ9_9STRA</name>
<dbReference type="PANTHER" id="PTHR10110:SF197">
    <property type="entry name" value="SODIUM_HYDROGEN EXCHANGER"/>
    <property type="match status" value="1"/>
</dbReference>
<gene>
    <name evidence="12" type="ORF">JKP88DRAFT_189510</name>
</gene>
<dbReference type="EMBL" id="JAFCMP010000531">
    <property type="protein sequence ID" value="KAG5176910.1"/>
    <property type="molecule type" value="Genomic_DNA"/>
</dbReference>
<evidence type="ECO:0000256" key="10">
    <source>
        <dbReference type="SAM" id="Phobius"/>
    </source>
</evidence>
<evidence type="ECO:0000256" key="3">
    <source>
        <dbReference type="ARBA" id="ARBA00022692"/>
    </source>
</evidence>
<dbReference type="InterPro" id="IPR004709">
    <property type="entry name" value="NaH_exchanger"/>
</dbReference>
<feature type="domain" description="Cation/H+ exchanger transmembrane" evidence="11">
    <location>
        <begin position="102"/>
        <end position="477"/>
    </location>
</feature>
<organism evidence="12 13">
    <name type="scientific">Tribonema minus</name>
    <dbReference type="NCBI Taxonomy" id="303371"/>
    <lineage>
        <taxon>Eukaryota</taxon>
        <taxon>Sar</taxon>
        <taxon>Stramenopiles</taxon>
        <taxon>Ochrophyta</taxon>
        <taxon>PX clade</taxon>
        <taxon>Xanthophyceae</taxon>
        <taxon>Tribonematales</taxon>
        <taxon>Tribonemataceae</taxon>
        <taxon>Tribonema</taxon>
    </lineage>
</organism>
<dbReference type="OrthoDB" id="196264at2759"/>
<keyword evidence="8" id="KW-0739">Sodium transport</keyword>
<dbReference type="PRINTS" id="PR01084">
    <property type="entry name" value="NAHEXCHNGR"/>
</dbReference>
<feature type="transmembrane region" description="Helical" evidence="10">
    <location>
        <begin position="126"/>
        <end position="143"/>
    </location>
</feature>
<keyword evidence="6" id="KW-0406">Ion transport</keyword>